<evidence type="ECO:0000313" key="3">
    <source>
        <dbReference type="Proteomes" id="UP000314294"/>
    </source>
</evidence>
<dbReference type="AlphaFoldDB" id="A0A4Z2E8B1"/>
<feature type="compositionally biased region" description="Basic and acidic residues" evidence="1">
    <location>
        <begin position="48"/>
        <end position="65"/>
    </location>
</feature>
<reference evidence="2 3" key="1">
    <citation type="submission" date="2019-03" db="EMBL/GenBank/DDBJ databases">
        <title>First draft genome of Liparis tanakae, snailfish: a comprehensive survey of snailfish specific genes.</title>
        <authorList>
            <person name="Kim W."/>
            <person name="Song I."/>
            <person name="Jeong J.-H."/>
            <person name="Kim D."/>
            <person name="Kim S."/>
            <person name="Ryu S."/>
            <person name="Song J.Y."/>
            <person name="Lee S.K."/>
        </authorList>
    </citation>
    <scope>NUCLEOTIDE SEQUENCE [LARGE SCALE GENOMIC DNA]</scope>
    <source>
        <tissue evidence="2">Muscle</tissue>
    </source>
</reference>
<evidence type="ECO:0000313" key="2">
    <source>
        <dbReference type="EMBL" id="TNN24774.1"/>
    </source>
</evidence>
<name>A0A4Z2E8B1_9TELE</name>
<feature type="region of interest" description="Disordered" evidence="1">
    <location>
        <begin position="1"/>
        <end position="65"/>
    </location>
</feature>
<protein>
    <submittedName>
        <fullName evidence="2">Uncharacterized protein</fullName>
    </submittedName>
</protein>
<evidence type="ECO:0000256" key="1">
    <source>
        <dbReference type="SAM" id="MobiDB-lite"/>
    </source>
</evidence>
<proteinExistence type="predicted"/>
<feature type="compositionally biased region" description="Basic residues" evidence="1">
    <location>
        <begin position="36"/>
        <end position="46"/>
    </location>
</feature>
<dbReference type="Proteomes" id="UP000314294">
    <property type="component" value="Unassembled WGS sequence"/>
</dbReference>
<accession>A0A4Z2E8B1</accession>
<organism evidence="2 3">
    <name type="scientific">Liparis tanakae</name>
    <name type="common">Tanaka's snailfish</name>
    <dbReference type="NCBI Taxonomy" id="230148"/>
    <lineage>
        <taxon>Eukaryota</taxon>
        <taxon>Metazoa</taxon>
        <taxon>Chordata</taxon>
        <taxon>Craniata</taxon>
        <taxon>Vertebrata</taxon>
        <taxon>Euteleostomi</taxon>
        <taxon>Actinopterygii</taxon>
        <taxon>Neopterygii</taxon>
        <taxon>Teleostei</taxon>
        <taxon>Neoteleostei</taxon>
        <taxon>Acanthomorphata</taxon>
        <taxon>Eupercaria</taxon>
        <taxon>Perciformes</taxon>
        <taxon>Cottioidei</taxon>
        <taxon>Cottales</taxon>
        <taxon>Liparidae</taxon>
        <taxon>Liparis</taxon>
    </lineage>
</organism>
<gene>
    <name evidence="2" type="ORF">EYF80_065100</name>
</gene>
<sequence length="65" mass="7385">MGGRSFTPTELKHDIREAPPPPVHRAPLAAADRRRNASVRRRRSFIKRPADEHESASEESLSRRA</sequence>
<keyword evidence="3" id="KW-1185">Reference proteome</keyword>
<dbReference type="EMBL" id="SRLO01014302">
    <property type="protein sequence ID" value="TNN24774.1"/>
    <property type="molecule type" value="Genomic_DNA"/>
</dbReference>
<comment type="caution">
    <text evidence="2">The sequence shown here is derived from an EMBL/GenBank/DDBJ whole genome shotgun (WGS) entry which is preliminary data.</text>
</comment>